<dbReference type="EMBL" id="JAOB01000033">
    <property type="protein sequence ID" value="EUA52343.1"/>
    <property type="molecule type" value="Genomic_DNA"/>
</dbReference>
<reference evidence="1" key="1">
    <citation type="submission" date="2014-01" db="EMBL/GenBank/DDBJ databases">
        <authorList>
            <person name="Brown-Elliot B."/>
            <person name="Wallace R."/>
            <person name="Lenaerts A."/>
            <person name="Ordway D."/>
            <person name="DeGroote M.A."/>
            <person name="Parker T."/>
            <person name="Sizemore C."/>
            <person name="Tallon L.J."/>
            <person name="Sadzewicz L.K."/>
            <person name="Sengamalay N."/>
            <person name="Fraser C.M."/>
            <person name="Hine E."/>
            <person name="Shefchek K.A."/>
            <person name="Das S.P."/>
            <person name="Tettelin H."/>
        </authorList>
    </citation>
    <scope>NUCLEOTIDE SEQUENCE [LARGE SCALE GENOMIC DNA]</scope>
    <source>
        <strain evidence="1">4042</strain>
    </source>
</reference>
<dbReference type="AlphaFoldDB" id="X8CA81"/>
<evidence type="ECO:0000313" key="1">
    <source>
        <dbReference type="EMBL" id="EUA52343.1"/>
    </source>
</evidence>
<protein>
    <submittedName>
        <fullName evidence="1">Uncharacterized protein</fullName>
    </submittedName>
</protein>
<organism evidence="1">
    <name type="scientific">Mycobacterium xenopi 4042</name>
    <dbReference type="NCBI Taxonomy" id="1299334"/>
    <lineage>
        <taxon>Bacteria</taxon>
        <taxon>Bacillati</taxon>
        <taxon>Actinomycetota</taxon>
        <taxon>Actinomycetes</taxon>
        <taxon>Mycobacteriales</taxon>
        <taxon>Mycobacteriaceae</taxon>
        <taxon>Mycobacterium</taxon>
    </lineage>
</organism>
<sequence length="46" mass="4893">MRRGGDYEASGLSAPAPWVSRVKPPDVSFALDAAAALAIWQARKAH</sequence>
<accession>X8CA81</accession>
<proteinExistence type="predicted"/>
<name>X8CA81_MYCXE</name>
<comment type="caution">
    <text evidence="1">The sequence shown here is derived from an EMBL/GenBank/DDBJ whole genome shotgun (WGS) entry which is preliminary data.</text>
</comment>
<gene>
    <name evidence="1" type="ORF">I553_2529</name>
</gene>